<protein>
    <submittedName>
        <fullName evidence="2">Uncharacterized protein</fullName>
    </submittedName>
</protein>
<comment type="caution">
    <text evidence="2">The sequence shown here is derived from an EMBL/GenBank/DDBJ whole genome shotgun (WGS) entry which is preliminary data.</text>
</comment>
<proteinExistence type="predicted"/>
<name>A0A395IKP1_9HELO</name>
<evidence type="ECO:0000256" key="1">
    <source>
        <dbReference type="SAM" id="MobiDB-lite"/>
    </source>
</evidence>
<keyword evidence="3" id="KW-1185">Reference proteome</keyword>
<dbReference type="AlphaFoldDB" id="A0A395IKP1"/>
<evidence type="ECO:0000313" key="3">
    <source>
        <dbReference type="Proteomes" id="UP000249056"/>
    </source>
</evidence>
<dbReference type="EMBL" id="QKRW01000040">
    <property type="protein sequence ID" value="RAL60414.1"/>
    <property type="molecule type" value="Genomic_DNA"/>
</dbReference>
<sequence length="143" mass="15674">MSSAYPHPPGLNGEHSTNASTVDDLVSGAGRDADDDIDKIIRMAEAGIKPPKKDSADPTKTETPEAVATSENADKSETKPEAKAEVAEKKSKKDKPMKMIYSDNDVSPEEKMAKMPVSTFWVNERFYIAVVSFVDEWVSALHF</sequence>
<accession>A0A395IKP1</accession>
<organism evidence="2 3">
    <name type="scientific">Monilinia fructigena</name>
    <dbReference type="NCBI Taxonomy" id="38457"/>
    <lineage>
        <taxon>Eukaryota</taxon>
        <taxon>Fungi</taxon>
        <taxon>Dikarya</taxon>
        <taxon>Ascomycota</taxon>
        <taxon>Pezizomycotina</taxon>
        <taxon>Leotiomycetes</taxon>
        <taxon>Helotiales</taxon>
        <taxon>Sclerotiniaceae</taxon>
        <taxon>Monilinia</taxon>
    </lineage>
</organism>
<feature type="region of interest" description="Disordered" evidence="1">
    <location>
        <begin position="1"/>
        <end position="103"/>
    </location>
</feature>
<feature type="compositionally biased region" description="Basic and acidic residues" evidence="1">
    <location>
        <begin position="72"/>
        <end position="97"/>
    </location>
</feature>
<reference evidence="2 3" key="1">
    <citation type="submission" date="2018-06" db="EMBL/GenBank/DDBJ databases">
        <title>Genome Sequence of the Brown Rot Fungal Pathogen Monilinia fructigena.</title>
        <authorList>
            <person name="Landi L."/>
            <person name="De Miccolis Angelini R.M."/>
            <person name="Pollastro S."/>
            <person name="Abate D."/>
            <person name="Faretra F."/>
            <person name="Romanazzi G."/>
        </authorList>
    </citation>
    <scope>NUCLEOTIDE SEQUENCE [LARGE SCALE GENOMIC DNA]</scope>
    <source>
        <strain evidence="2 3">Mfrg269</strain>
    </source>
</reference>
<dbReference type="Proteomes" id="UP000249056">
    <property type="component" value="Unassembled WGS sequence"/>
</dbReference>
<evidence type="ECO:0000313" key="2">
    <source>
        <dbReference type="EMBL" id="RAL60414.1"/>
    </source>
</evidence>
<feature type="compositionally biased region" description="Basic and acidic residues" evidence="1">
    <location>
        <begin position="51"/>
        <end position="63"/>
    </location>
</feature>
<gene>
    <name evidence="2" type="ORF">DID88_000189</name>
</gene>
<dbReference type="OrthoDB" id="1306014at2759"/>